<dbReference type="InterPro" id="IPR018060">
    <property type="entry name" value="HTH_AraC"/>
</dbReference>
<comment type="caution">
    <text evidence="3">The sequence shown here is derived from an EMBL/GenBank/DDBJ whole genome shotgun (WGS) entry which is preliminary data.</text>
</comment>
<dbReference type="GeneID" id="93506349"/>
<dbReference type="InterPro" id="IPR032687">
    <property type="entry name" value="AraC-type_N"/>
</dbReference>
<organism evidence="3 4">
    <name type="scientific">Nocardia carnea</name>
    <dbReference type="NCBI Taxonomy" id="37328"/>
    <lineage>
        <taxon>Bacteria</taxon>
        <taxon>Bacillati</taxon>
        <taxon>Actinomycetota</taxon>
        <taxon>Actinomycetes</taxon>
        <taxon>Mycobacteriales</taxon>
        <taxon>Nocardiaceae</taxon>
        <taxon>Nocardia</taxon>
    </lineage>
</organism>
<dbReference type="PANTHER" id="PTHR47894:SF1">
    <property type="entry name" value="HTH-TYPE TRANSCRIPTIONAL REGULATOR VQSM"/>
    <property type="match status" value="1"/>
</dbReference>
<gene>
    <name evidence="3" type="ORF">ACH4WX_01590</name>
</gene>
<keyword evidence="1" id="KW-0238">DNA-binding</keyword>
<dbReference type="Pfam" id="PF12625">
    <property type="entry name" value="Arabinose_bd"/>
    <property type="match status" value="1"/>
</dbReference>
<accession>A0ABW7TJ74</accession>
<dbReference type="PANTHER" id="PTHR47894">
    <property type="entry name" value="HTH-TYPE TRANSCRIPTIONAL REGULATOR GADX"/>
    <property type="match status" value="1"/>
</dbReference>
<evidence type="ECO:0000259" key="2">
    <source>
        <dbReference type="PROSITE" id="PS01124"/>
    </source>
</evidence>
<feature type="domain" description="HTH araC/xylS-type" evidence="2">
    <location>
        <begin position="236"/>
        <end position="328"/>
    </location>
</feature>
<sequence>MDTVEHVAFSNFILGSAGLNGTTRRQLARAAELPDWVLHTGDTMVSSNYQLNLWELVEHELDDPHVALRVGKTNTLGNFGLHDYLFSTAPTLAEGLAQSEQHADMITTNIGFAVSGDSEEEANADVRLLNGHGRGRELATQFALAAVVTRARNATGRDVHPVRIRFRQSAPRRHQPFVEMFGTRQVEFGAPTDQITFRSADLELPLRTADPTLAQILARCAAALPAAPRLELTWAGQVQQALMVLLGDGRVTIERVARHLATSSRSLQRRLADEGTTWTRELDRARSAVVERRARSRPDVTQAALARRVGYSDAGALRRARQRWTGRR</sequence>
<keyword evidence="4" id="KW-1185">Reference proteome</keyword>
<name>A0ABW7TJ74_9NOCA</name>
<dbReference type="SMART" id="SM00342">
    <property type="entry name" value="HTH_ARAC"/>
    <property type="match status" value="1"/>
</dbReference>
<proteinExistence type="predicted"/>
<dbReference type="PROSITE" id="PS01124">
    <property type="entry name" value="HTH_ARAC_FAMILY_2"/>
    <property type="match status" value="1"/>
</dbReference>
<protein>
    <submittedName>
        <fullName evidence="3">AraC family transcriptional regulator ligand-binding domain-containing protein</fullName>
    </submittedName>
</protein>
<reference evidence="3 4" key="1">
    <citation type="submission" date="2024-10" db="EMBL/GenBank/DDBJ databases">
        <title>The Natural Products Discovery Center: Release of the First 8490 Sequenced Strains for Exploring Actinobacteria Biosynthetic Diversity.</title>
        <authorList>
            <person name="Kalkreuter E."/>
            <person name="Kautsar S.A."/>
            <person name="Yang D."/>
            <person name="Bader C.D."/>
            <person name="Teijaro C.N."/>
            <person name="Fluegel L."/>
            <person name="Davis C.M."/>
            <person name="Simpson J.R."/>
            <person name="Lauterbach L."/>
            <person name="Steele A.D."/>
            <person name="Gui C."/>
            <person name="Meng S."/>
            <person name="Li G."/>
            <person name="Viehrig K."/>
            <person name="Ye F."/>
            <person name="Su P."/>
            <person name="Kiefer A.F."/>
            <person name="Nichols A."/>
            <person name="Cepeda A.J."/>
            <person name="Yan W."/>
            <person name="Fan B."/>
            <person name="Jiang Y."/>
            <person name="Adhikari A."/>
            <person name="Zheng C.-J."/>
            <person name="Schuster L."/>
            <person name="Cowan T.M."/>
            <person name="Smanski M.J."/>
            <person name="Chevrette M.G."/>
            <person name="De Carvalho L.P.S."/>
            <person name="Shen B."/>
        </authorList>
    </citation>
    <scope>NUCLEOTIDE SEQUENCE [LARGE SCALE GENOMIC DNA]</scope>
    <source>
        <strain evidence="3 4">NPDC020568</strain>
    </source>
</reference>
<dbReference type="RefSeq" id="WP_051157766.1">
    <property type="nucleotide sequence ID" value="NZ_JBIRUQ010000001.1"/>
</dbReference>
<evidence type="ECO:0000313" key="3">
    <source>
        <dbReference type="EMBL" id="MFI1459395.1"/>
    </source>
</evidence>
<dbReference type="Gene3D" id="1.10.10.60">
    <property type="entry name" value="Homeodomain-like"/>
    <property type="match status" value="1"/>
</dbReference>
<dbReference type="Proteomes" id="UP001611263">
    <property type="component" value="Unassembled WGS sequence"/>
</dbReference>
<dbReference type="EMBL" id="JBIRUQ010000001">
    <property type="protein sequence ID" value="MFI1459395.1"/>
    <property type="molecule type" value="Genomic_DNA"/>
</dbReference>
<evidence type="ECO:0000313" key="4">
    <source>
        <dbReference type="Proteomes" id="UP001611263"/>
    </source>
</evidence>
<evidence type="ECO:0000256" key="1">
    <source>
        <dbReference type="ARBA" id="ARBA00023125"/>
    </source>
</evidence>